<protein>
    <submittedName>
        <fullName evidence="2">Uncharacterized protein</fullName>
    </submittedName>
</protein>
<sequence length="1169" mass="126803">MGAARVYLSALVAWSFAAAEDAGAAGVAADLSKVRLIGRWFSDGAAARHAWGPGVFVVRFRGSTSVGAQLTSKKEFYHVCQAWYGETALSGIVLDDGAEVLIPVVPAYELHYEAIGDSITAGWGVMEGPGGRGATLANSDVCATSRTAGRLRSGMWSPDRAWDFGAWQADVAPQSGRAVSSIEGAVLELQQRGDEKVRFYATGSPSAPWLACDKDYSDYIHPTTQGNQKFAERLLQVMTPDIRHFFPEKCGGAGVQCAQAQFWEASKEIPVVTVIAIVMGVSLLLAVSWSRWRHHRQVKLVFGKAQVPVQAIGSALECVLYNRHAAGLKTCADHGRKLQEGSPAFVKKAARRKFCSASGCHFLLGQRRLTAGVPFCLRRGGLLPAAPASKQRRLKAGTEQELQKSLASLDAAGLRGDASAKVLALLLRKEAQAARKAGGVPRCPGHSSQGGLAAQRGAAETNLARFLAIPRLVRFLLRAGVAGRANESFCRARAESAVPTAPCCVQEHGDGHQSGGKSRRLVGAHASAGGQAPGRRVGQQVRAAGPCCCSCVEAVAGVCQGSLRPRRVVVRRTGSGPPPGWGLSGEAHRRGPVFTLGVYWGHRGPERCPWQAYQGPALQWGSSDARPAATTVLEKAWWPSSILGKRAQALELATVAVAAYRAAKEASEILSAAGHVRATLSWYNHTVRLALRRKDIWPRAELAAMARSDGKPGVLPPQTPCEYVEESLCWWAFGQHSCEDDWLGHGYFWRPSPAASEADPCQIENAAGNAMMDFDLLEDRFRRLRGASVLTADYALLRRHFPSLRDLGDGAVDSWLLDNSAWLSEGQAQRLRPGGDHHELIVPRAPAAAAWDESTSRSALRLRSGGRAATFFVNDRYDIAEDGSLVAEMLDVKGLGTHERADTSSPKVTGLLGLADALRELCFQRLLQRLVELEGHSDSLGTVPFYALIDTGLTYEGTNPATGWTGERCVLLVRQRQSRLFDAYDGINFSGICPDHVHSEGPGRAMRRLLHSWGLSAEFEPRALWHLSSEASSDGVCDESLLGDQSGVWNLQVDAPCTHFMDFSDYYALPRSPLLAAWRMSETALRHAFTLERTPSVERALAHPDLATRLWGSPDKETSSEAYEALRRQLSQQKELRDAAASVEQDTGLIRPMKPKYCMCWFMELDDSE</sequence>
<accession>A0A813KEJ3</accession>
<evidence type="ECO:0000313" key="2">
    <source>
        <dbReference type="EMBL" id="CAE8704998.1"/>
    </source>
</evidence>
<keyword evidence="1" id="KW-0732">Signal</keyword>
<name>A0A813KEJ3_POLGL</name>
<reference evidence="2" key="1">
    <citation type="submission" date="2021-02" db="EMBL/GenBank/DDBJ databases">
        <authorList>
            <person name="Dougan E. K."/>
            <person name="Rhodes N."/>
            <person name="Thang M."/>
            <person name="Chan C."/>
        </authorList>
    </citation>
    <scope>NUCLEOTIDE SEQUENCE</scope>
</reference>
<dbReference type="InterPro" id="IPR036514">
    <property type="entry name" value="SGNH_hydro_sf"/>
</dbReference>
<dbReference type="Gene3D" id="3.40.50.1110">
    <property type="entry name" value="SGNH hydrolase"/>
    <property type="match status" value="1"/>
</dbReference>
<evidence type="ECO:0000256" key="1">
    <source>
        <dbReference type="SAM" id="SignalP"/>
    </source>
</evidence>
<feature type="signal peptide" evidence="1">
    <location>
        <begin position="1"/>
        <end position="19"/>
    </location>
</feature>
<proteinExistence type="predicted"/>
<comment type="caution">
    <text evidence="2">The sequence shown here is derived from an EMBL/GenBank/DDBJ whole genome shotgun (WGS) entry which is preliminary data.</text>
</comment>
<dbReference type="Proteomes" id="UP000626109">
    <property type="component" value="Unassembled WGS sequence"/>
</dbReference>
<evidence type="ECO:0000313" key="3">
    <source>
        <dbReference type="Proteomes" id="UP000626109"/>
    </source>
</evidence>
<feature type="chain" id="PRO_5032793909" evidence="1">
    <location>
        <begin position="20"/>
        <end position="1169"/>
    </location>
</feature>
<feature type="non-terminal residue" evidence="2">
    <location>
        <position position="1169"/>
    </location>
</feature>
<dbReference type="EMBL" id="CAJNNW010030889">
    <property type="protein sequence ID" value="CAE8704998.1"/>
    <property type="molecule type" value="Genomic_DNA"/>
</dbReference>
<gene>
    <name evidence="2" type="ORF">PGLA2088_LOCUS33482</name>
</gene>
<organism evidence="2 3">
    <name type="scientific">Polarella glacialis</name>
    <name type="common">Dinoflagellate</name>
    <dbReference type="NCBI Taxonomy" id="89957"/>
    <lineage>
        <taxon>Eukaryota</taxon>
        <taxon>Sar</taxon>
        <taxon>Alveolata</taxon>
        <taxon>Dinophyceae</taxon>
        <taxon>Suessiales</taxon>
        <taxon>Suessiaceae</taxon>
        <taxon>Polarella</taxon>
    </lineage>
</organism>
<dbReference type="AlphaFoldDB" id="A0A813KEJ3"/>